<keyword evidence="3" id="KW-1185">Reference proteome</keyword>
<feature type="transmembrane region" description="Helical" evidence="1">
    <location>
        <begin position="105"/>
        <end position="125"/>
    </location>
</feature>
<reference evidence="2 3" key="1">
    <citation type="journal article" date="2014" name="J. Biotechnol.">
        <title>Complete genome sequence of the actinobacterium Actinoplanes friuliensis HAG 010964, producer of the lipopeptide antibiotic friulimycin.</title>
        <authorList>
            <person name="Ruckert C."/>
            <person name="Szczepanowski R."/>
            <person name="Albersmeier A."/>
            <person name="Goesmann A."/>
            <person name="Fischer N."/>
            <person name="Steinkamper A."/>
            <person name="Puhler A."/>
            <person name="Biener R."/>
            <person name="Schwartz D."/>
            <person name="Kalinowski J."/>
        </authorList>
    </citation>
    <scope>NUCLEOTIDE SEQUENCE [LARGE SCALE GENOMIC DNA]</scope>
    <source>
        <strain evidence="2 3">DSM 7358</strain>
    </source>
</reference>
<keyword evidence="1" id="KW-1133">Transmembrane helix</keyword>
<keyword evidence="1" id="KW-0472">Membrane</keyword>
<dbReference type="PATRIC" id="fig|1246995.3.peg.4840"/>
<dbReference type="Proteomes" id="UP000017746">
    <property type="component" value="Chromosome"/>
</dbReference>
<keyword evidence="1" id="KW-0812">Transmembrane</keyword>
<proteinExistence type="predicted"/>
<evidence type="ECO:0008006" key="4">
    <source>
        <dbReference type="Google" id="ProtNLM"/>
    </source>
</evidence>
<accession>U5W227</accession>
<dbReference type="AlphaFoldDB" id="U5W227"/>
<evidence type="ECO:0000313" key="3">
    <source>
        <dbReference type="Proteomes" id="UP000017746"/>
    </source>
</evidence>
<dbReference type="eggNOG" id="ENOG5031SST">
    <property type="taxonomic scope" value="Bacteria"/>
</dbReference>
<organism evidence="2 3">
    <name type="scientific">Actinoplanes friuliensis DSM 7358</name>
    <dbReference type="NCBI Taxonomy" id="1246995"/>
    <lineage>
        <taxon>Bacteria</taxon>
        <taxon>Bacillati</taxon>
        <taxon>Actinomycetota</taxon>
        <taxon>Actinomycetes</taxon>
        <taxon>Micromonosporales</taxon>
        <taxon>Micromonosporaceae</taxon>
        <taxon>Actinoplanes</taxon>
    </lineage>
</organism>
<dbReference type="EMBL" id="CP006272">
    <property type="protein sequence ID" value="AGZ43047.1"/>
    <property type="molecule type" value="Genomic_DNA"/>
</dbReference>
<protein>
    <recommendedName>
        <fullName evidence="4">Transmembrane protein</fullName>
    </recommendedName>
</protein>
<dbReference type="KEGG" id="afs:AFR_23895"/>
<dbReference type="STRING" id="1246995.AFR_23895"/>
<gene>
    <name evidence="2" type="ORF">AFR_23895</name>
</gene>
<dbReference type="HOGENOM" id="CLU_1821235_0_0_11"/>
<name>U5W227_9ACTN</name>
<evidence type="ECO:0000256" key="1">
    <source>
        <dbReference type="SAM" id="Phobius"/>
    </source>
</evidence>
<sequence>MKFFLWVGLPVIATMGFMFGVFDLVPAWQAHNGSGATGTFTAEREDCSRRSCNFVGSWAATDGSSSRTDIILYDEPDAFTTGRTIEALDTGARNGVFATTGGSTYLLVTAFVVGGIAALIGWVFVIRNAFRRRGAAVPVAA</sequence>
<evidence type="ECO:0000313" key="2">
    <source>
        <dbReference type="EMBL" id="AGZ43047.1"/>
    </source>
</evidence>